<dbReference type="PANTHER" id="PTHR45845">
    <property type="entry name" value="RHO GUANINE NUCLEOTIDE EXCHANGE FACTOR-RELATED"/>
    <property type="match status" value="1"/>
</dbReference>
<dbReference type="GO" id="GO:0005085">
    <property type="term" value="F:guanyl-nucleotide exchange factor activity"/>
    <property type="evidence" value="ECO:0007669"/>
    <property type="project" value="InterPro"/>
</dbReference>
<dbReference type="InterPro" id="IPR001849">
    <property type="entry name" value="PH_domain"/>
</dbReference>
<feature type="domain" description="PH" evidence="2">
    <location>
        <begin position="1404"/>
        <end position="1511"/>
    </location>
</feature>
<evidence type="ECO:0000259" key="3">
    <source>
        <dbReference type="PROSITE" id="PS50010"/>
    </source>
</evidence>
<dbReference type="SUPFAM" id="SSF48065">
    <property type="entry name" value="DBL homology domain (DH-domain)"/>
    <property type="match status" value="1"/>
</dbReference>
<dbReference type="GeneTree" id="ENSGT00940000165533"/>
<dbReference type="SUPFAM" id="SSF50729">
    <property type="entry name" value="PH domain-like"/>
    <property type="match status" value="1"/>
</dbReference>
<dbReference type="InterPro" id="IPR055251">
    <property type="entry name" value="SOS1_NGEF_PH"/>
</dbReference>
<feature type="region of interest" description="Disordered" evidence="1">
    <location>
        <begin position="459"/>
        <end position="486"/>
    </location>
</feature>
<reference evidence="4" key="1">
    <citation type="submission" date="2025-08" db="UniProtKB">
        <authorList>
            <consortium name="Ensembl"/>
        </authorList>
    </citation>
    <scope>IDENTIFICATION</scope>
</reference>
<dbReference type="Proteomes" id="UP000264840">
    <property type="component" value="Unplaced"/>
</dbReference>
<dbReference type="InterPro" id="IPR035899">
    <property type="entry name" value="DBL_dom_sf"/>
</dbReference>
<dbReference type="PROSITE" id="PS50003">
    <property type="entry name" value="PH_DOMAIN"/>
    <property type="match status" value="1"/>
</dbReference>
<evidence type="ECO:0000313" key="5">
    <source>
        <dbReference type="Proteomes" id="UP000264840"/>
    </source>
</evidence>
<dbReference type="OMA" id="NQMDTAQ"/>
<dbReference type="Pfam" id="PF22697">
    <property type="entry name" value="SOS1_NGEF_PH"/>
    <property type="match status" value="1"/>
</dbReference>
<feature type="region of interest" description="Disordered" evidence="1">
    <location>
        <begin position="1159"/>
        <end position="1202"/>
    </location>
</feature>
<dbReference type="Ensembl" id="ENSHBUT00000036098.1">
    <property type="protein sequence ID" value="ENSHBUP00000020824.1"/>
    <property type="gene ID" value="ENSHBUG00000023168.1"/>
</dbReference>
<dbReference type="SMART" id="SM00233">
    <property type="entry name" value="PH"/>
    <property type="match status" value="1"/>
</dbReference>
<dbReference type="SMART" id="SM00325">
    <property type="entry name" value="RhoGEF"/>
    <property type="match status" value="1"/>
</dbReference>
<dbReference type="PROSITE" id="PS50010">
    <property type="entry name" value="DH_2"/>
    <property type="match status" value="1"/>
</dbReference>
<feature type="region of interest" description="Disordered" evidence="1">
    <location>
        <begin position="1073"/>
        <end position="1119"/>
    </location>
</feature>
<feature type="compositionally biased region" description="Basic and acidic residues" evidence="1">
    <location>
        <begin position="1179"/>
        <end position="1202"/>
    </location>
</feature>
<dbReference type="Gene3D" id="1.20.58.60">
    <property type="match status" value="1"/>
</dbReference>
<accession>A0A3Q2WGE7</accession>
<dbReference type="Pfam" id="PF00621">
    <property type="entry name" value="RhoGEF"/>
    <property type="match status" value="1"/>
</dbReference>
<dbReference type="InterPro" id="IPR000219">
    <property type="entry name" value="DH_dom"/>
</dbReference>
<name>A0A3Q2WGE7_HAPBU</name>
<feature type="region of interest" description="Disordered" evidence="1">
    <location>
        <begin position="1011"/>
        <end position="1043"/>
    </location>
</feature>
<keyword evidence="5" id="KW-1185">Reference proteome</keyword>
<sequence>MTNPESLDSSIQSVLSALFPPFEATAPIVLCQLFRTIEERYHGDALQCLLDFLIPSKHVLESVQQAACAGYSDVVFRCEGWPLCLHDKTVIQLAPVNPLLLRPGDFYLQVEPFGEQAARIVLKCLLEEGCREVEETPIPETSYPCIFTEDWLRDINEGRDGTPLSRCLLCTDQGVIKLPWAKIAIPEFLDKPKIMPTCQKSHPEPKQISVPIHFNSSTLPVEATILSANDRMSASLRPAACSSKLVKMEDKRGAPKSCSKPLIKPVGWVSPNTWDSHNYQEIEGDYVDLVDIDKGKELVDKQRDRLPNPTNSVLFKPVRPPPPVPLGNSVPCGRTLQYTEERFTPCSQGKLEQDLTDEDMKCRYRDSYLAALTNPVPFEKGSVDLLAALEEVGLTEDGELKSKAKIGAQKDQVGNYCNHCKEPESPIILKSTPGLSQSQRVQTKLISHPSGHCAFMHPVSDVSSGTPGGDLESHQRGKDVKPSGKHKVKVRSLSAVSETPTGRPLLYKLNNRSHSDICPETVTNLMHCRQEVQLDEETLKLETEKSSSPSCPSAGSRDKTGRAVVEVHGDRMGWTSPHVSAQSICELLLYLHSIPRKDVRELGMTLVINARKKPPPLHLYKALLMAQEQALHAVHSIVMLMDKDTCQRPEKQPGLQMDLVTTMKALNKTVEASQLTSDFGGTFTYSHTEWLQFHQRLVSFMTDLRGADSLLQKAIKRVDNRNQMDTAQEVQQCIEEQRISMKEMLEDARLVTLQREGGAFLARMKKEEFRFPQSEDYRDALESVTSLYNQVEEKLHTLVMRSNESLQQLEFLFRLREVEAKISTIRKLALFWLIKVDISDISKLQKRKEIDFTYHFHRLSQEKQQNALILAAEAEGIFESSDSSPARDVFQTLVNTFRSNVEDFMLRAQQRSKELDALVHVYAFCEKASALAKECSHSLEQVEQGCYPAQTLSTLQMYEQRLGGEFSTPHFQAVKAKACALGSGASAAMRVWNAAWAQCREVRQHLKEMQKKKKYIDKNQIQKTTAAKSPGEHGEMEKEEKGSVIAEAEHSLTPQLSTSAVCLNCNDFKESKNKESKELHLPEMPDKNGENTSDFSLNTDSHQESNEDFPSHQPLSRSLSEGSHVCSYLTSVPGFSPLNVSHKHCHSKTQSLEQNQQPIQNLPFPHNKRLRPGNPISKSPRDSNEGKGEGCIDSRREPEDVRTPETLLTPTEINGLRRIMEELLSTEREYVKALGYVREHYFPELEREDVPQDLRGQRGSIFGNLEKLHDFHRHYFLNELEGCVNEPFRIGRCFLRHRESFALYALYSKNKPQSDSLLINHGQAFFKQKQLKLGDKMDLWSYLLKPVQRISKYSLLLQDMMRECDPGQIREIAELKAALEVIHFQLRHGNNLLAMDAIHHCDVNLKEQGQLIRQDEFLVTFRKKKCFRHIFLFQELILFSKTRKTDIGNDTYIYKQSFKTSDIGMTQNTGDTGLCFEIWFRKRKSQDTYTLQAASREVKEAWVRDLERILWEQAIHNREVRLQERVFLGIGNKPFMDIQPSEAAINDRAIDYVLMGRGEYLMFLNKFVTSQTLTPFLVVRKQRPVLCGIMCITGRKLFFVSVDSSESSGESVSGFSSSSHSYHSAIGGEVEDVITVKESVIAQPTEASSILAGTTKKTQPPVPPKPKHKPKDHSKNLPCSKVQYGSE</sequence>
<dbReference type="InterPro" id="IPR052231">
    <property type="entry name" value="Rho_GEF_signaling-related"/>
</dbReference>
<dbReference type="Gene3D" id="2.30.29.30">
    <property type="entry name" value="Pleckstrin-homology domain (PH domain)/Phosphotyrosine-binding domain (PTB)"/>
    <property type="match status" value="1"/>
</dbReference>
<dbReference type="InterPro" id="IPR011993">
    <property type="entry name" value="PH-like_dom_sf"/>
</dbReference>
<feature type="region of interest" description="Disordered" evidence="1">
    <location>
        <begin position="1647"/>
        <end position="1687"/>
    </location>
</feature>
<protein>
    <submittedName>
        <fullName evidence="4">Quattro</fullName>
    </submittedName>
</protein>
<feature type="region of interest" description="Disordered" evidence="1">
    <location>
        <begin position="541"/>
        <end position="561"/>
    </location>
</feature>
<evidence type="ECO:0000256" key="1">
    <source>
        <dbReference type="SAM" id="MobiDB-lite"/>
    </source>
</evidence>
<feature type="domain" description="DH" evidence="3">
    <location>
        <begin position="1215"/>
        <end position="1392"/>
    </location>
</feature>
<feature type="compositionally biased region" description="Low complexity" evidence="1">
    <location>
        <begin position="546"/>
        <end position="555"/>
    </location>
</feature>
<evidence type="ECO:0000313" key="4">
    <source>
        <dbReference type="Ensembl" id="ENSHBUP00000020824.1"/>
    </source>
</evidence>
<reference evidence="4" key="2">
    <citation type="submission" date="2025-09" db="UniProtKB">
        <authorList>
            <consortium name="Ensembl"/>
        </authorList>
    </citation>
    <scope>IDENTIFICATION</scope>
</reference>
<feature type="compositionally biased region" description="Basic and acidic residues" evidence="1">
    <location>
        <begin position="1073"/>
        <end position="1089"/>
    </location>
</feature>
<dbReference type="CDD" id="cd00160">
    <property type="entry name" value="RhoGEF"/>
    <property type="match status" value="1"/>
</dbReference>
<feature type="compositionally biased region" description="Basic and acidic residues" evidence="1">
    <location>
        <begin position="471"/>
        <end position="482"/>
    </location>
</feature>
<dbReference type="STRING" id="8153.ENSHBUP00000020824"/>
<feature type="compositionally biased region" description="Polar residues" evidence="1">
    <location>
        <begin position="1090"/>
        <end position="1100"/>
    </location>
</feature>
<feature type="compositionally biased region" description="Basic and acidic residues" evidence="1">
    <location>
        <begin position="1030"/>
        <end position="1043"/>
    </location>
</feature>
<dbReference type="CDD" id="cd13242">
    <property type="entry name" value="PH_puratrophin-1"/>
    <property type="match status" value="1"/>
</dbReference>
<dbReference type="PANTHER" id="PTHR45845:SF2">
    <property type="entry name" value="RIKEN CDNA D630003M21 GENE"/>
    <property type="match status" value="1"/>
</dbReference>
<proteinExistence type="predicted"/>
<organism evidence="4 5">
    <name type="scientific">Haplochromis burtoni</name>
    <name type="common">Burton's mouthbrooder</name>
    <name type="synonym">Chromis burtoni</name>
    <dbReference type="NCBI Taxonomy" id="8153"/>
    <lineage>
        <taxon>Eukaryota</taxon>
        <taxon>Metazoa</taxon>
        <taxon>Chordata</taxon>
        <taxon>Craniata</taxon>
        <taxon>Vertebrata</taxon>
        <taxon>Euteleostomi</taxon>
        <taxon>Actinopterygii</taxon>
        <taxon>Neopterygii</taxon>
        <taxon>Teleostei</taxon>
        <taxon>Neoteleostei</taxon>
        <taxon>Acanthomorphata</taxon>
        <taxon>Ovalentaria</taxon>
        <taxon>Cichlomorphae</taxon>
        <taxon>Cichliformes</taxon>
        <taxon>Cichlidae</taxon>
        <taxon>African cichlids</taxon>
        <taxon>Pseudocrenilabrinae</taxon>
        <taxon>Haplochromini</taxon>
        <taxon>Haplochromis</taxon>
    </lineage>
</organism>
<evidence type="ECO:0000259" key="2">
    <source>
        <dbReference type="PROSITE" id="PS50003"/>
    </source>
</evidence>
<dbReference type="Gene3D" id="1.20.900.10">
    <property type="entry name" value="Dbl homology (DH) domain"/>
    <property type="match status" value="1"/>
</dbReference>